<evidence type="ECO:0000256" key="3">
    <source>
        <dbReference type="ARBA" id="ARBA00022679"/>
    </source>
</evidence>
<reference evidence="13" key="1">
    <citation type="journal article" date="2013" name="Proc. Natl. Acad. Sci. U.S.A.">
        <title>Genome structure and metabolic features in the red seaweed Chondrus crispus shed light on evolution of the Archaeplastida.</title>
        <authorList>
            <person name="Collen J."/>
            <person name="Porcel B."/>
            <person name="Carre W."/>
            <person name="Ball S.G."/>
            <person name="Chaparro C."/>
            <person name="Tonon T."/>
            <person name="Barbeyron T."/>
            <person name="Michel G."/>
            <person name="Noel B."/>
            <person name="Valentin K."/>
            <person name="Elias M."/>
            <person name="Artiguenave F."/>
            <person name="Arun A."/>
            <person name="Aury J.M."/>
            <person name="Barbosa-Neto J.F."/>
            <person name="Bothwell J.H."/>
            <person name="Bouget F.Y."/>
            <person name="Brillet L."/>
            <person name="Cabello-Hurtado F."/>
            <person name="Capella-Gutierrez S."/>
            <person name="Charrier B."/>
            <person name="Cladiere L."/>
            <person name="Cock J.M."/>
            <person name="Coelho S.M."/>
            <person name="Colleoni C."/>
            <person name="Czjzek M."/>
            <person name="Da Silva C."/>
            <person name="Delage L."/>
            <person name="Denoeud F."/>
            <person name="Deschamps P."/>
            <person name="Dittami S.M."/>
            <person name="Gabaldon T."/>
            <person name="Gachon C.M."/>
            <person name="Groisillier A."/>
            <person name="Herve C."/>
            <person name="Jabbari K."/>
            <person name="Katinka M."/>
            <person name="Kloareg B."/>
            <person name="Kowalczyk N."/>
            <person name="Labadie K."/>
            <person name="Leblanc C."/>
            <person name="Lopez P.J."/>
            <person name="McLachlan D.H."/>
            <person name="Meslet-Cladiere L."/>
            <person name="Moustafa A."/>
            <person name="Nehr Z."/>
            <person name="Nyvall Collen P."/>
            <person name="Panaud O."/>
            <person name="Partensky F."/>
            <person name="Poulain J."/>
            <person name="Rensing S.A."/>
            <person name="Rousvoal S."/>
            <person name="Samson G."/>
            <person name="Symeonidi A."/>
            <person name="Weissenbach J."/>
            <person name="Zambounis A."/>
            <person name="Wincker P."/>
            <person name="Boyen C."/>
        </authorList>
    </citation>
    <scope>NUCLEOTIDE SEQUENCE [LARGE SCALE GENOMIC DNA]</scope>
    <source>
        <strain evidence="13">cv. Stackhouse</strain>
    </source>
</reference>
<evidence type="ECO:0000256" key="1">
    <source>
        <dbReference type="ARBA" id="ARBA00012513"/>
    </source>
</evidence>
<dbReference type="GO" id="GO:0005524">
    <property type="term" value="F:ATP binding"/>
    <property type="evidence" value="ECO:0007669"/>
    <property type="project" value="UniProtKB-UniRule"/>
</dbReference>
<evidence type="ECO:0000256" key="5">
    <source>
        <dbReference type="ARBA" id="ARBA00022777"/>
    </source>
</evidence>
<dbReference type="SUPFAM" id="SSF56112">
    <property type="entry name" value="Protein kinase-like (PK-like)"/>
    <property type="match status" value="1"/>
</dbReference>
<dbReference type="GeneID" id="17325965"/>
<dbReference type="OrthoDB" id="75710at2759"/>
<evidence type="ECO:0000256" key="2">
    <source>
        <dbReference type="ARBA" id="ARBA00022527"/>
    </source>
</evidence>
<comment type="catalytic activity">
    <reaction evidence="8">
        <text>L-seryl-[protein] + ATP = O-phospho-L-seryl-[protein] + ADP + H(+)</text>
        <dbReference type="Rhea" id="RHEA:17989"/>
        <dbReference type="Rhea" id="RHEA-COMP:9863"/>
        <dbReference type="Rhea" id="RHEA-COMP:11604"/>
        <dbReference type="ChEBI" id="CHEBI:15378"/>
        <dbReference type="ChEBI" id="CHEBI:29999"/>
        <dbReference type="ChEBI" id="CHEBI:30616"/>
        <dbReference type="ChEBI" id="CHEBI:83421"/>
        <dbReference type="ChEBI" id="CHEBI:456216"/>
        <dbReference type="EC" id="2.7.11.1"/>
    </reaction>
</comment>
<organism evidence="12 13">
    <name type="scientific">Chondrus crispus</name>
    <name type="common">Carrageen Irish moss</name>
    <name type="synonym">Polymorpha crispa</name>
    <dbReference type="NCBI Taxonomy" id="2769"/>
    <lineage>
        <taxon>Eukaryota</taxon>
        <taxon>Rhodophyta</taxon>
        <taxon>Florideophyceae</taxon>
        <taxon>Rhodymeniophycidae</taxon>
        <taxon>Gigartinales</taxon>
        <taxon>Gigartinaceae</taxon>
        <taxon>Chondrus</taxon>
    </lineage>
</organism>
<dbReference type="InterPro" id="IPR008271">
    <property type="entry name" value="Ser/Thr_kinase_AS"/>
</dbReference>
<evidence type="ECO:0000256" key="6">
    <source>
        <dbReference type="ARBA" id="ARBA00022840"/>
    </source>
</evidence>
<dbReference type="Proteomes" id="UP000012073">
    <property type="component" value="Unassembled WGS sequence"/>
</dbReference>
<evidence type="ECO:0000256" key="8">
    <source>
        <dbReference type="ARBA" id="ARBA00048679"/>
    </source>
</evidence>
<dbReference type="EC" id="2.7.11.1" evidence="1"/>
<dbReference type="PANTHER" id="PTHR24363">
    <property type="entry name" value="SERINE/THREONINE PROTEIN KINASE"/>
    <property type="match status" value="1"/>
</dbReference>
<accession>R7QLL2</accession>
<gene>
    <name evidence="12" type="ORF">CHC_T00008456001</name>
</gene>
<dbReference type="InterPro" id="IPR000719">
    <property type="entry name" value="Prot_kinase_dom"/>
</dbReference>
<dbReference type="KEGG" id="ccp:CHC_T00008456001"/>
<dbReference type="PROSITE" id="PS00107">
    <property type="entry name" value="PROTEIN_KINASE_ATP"/>
    <property type="match status" value="1"/>
</dbReference>
<evidence type="ECO:0000256" key="10">
    <source>
        <dbReference type="SAM" id="Phobius"/>
    </source>
</evidence>
<dbReference type="Pfam" id="PF00069">
    <property type="entry name" value="Pkinase"/>
    <property type="match status" value="1"/>
</dbReference>
<dbReference type="InterPro" id="IPR017441">
    <property type="entry name" value="Protein_kinase_ATP_BS"/>
</dbReference>
<dbReference type="InterPro" id="IPR011009">
    <property type="entry name" value="Kinase-like_dom_sf"/>
</dbReference>
<keyword evidence="13" id="KW-1185">Reference proteome</keyword>
<evidence type="ECO:0000256" key="4">
    <source>
        <dbReference type="ARBA" id="ARBA00022741"/>
    </source>
</evidence>
<keyword evidence="4 9" id="KW-0547">Nucleotide-binding</keyword>
<dbReference type="STRING" id="2769.R7QLL2"/>
<feature type="domain" description="Protein kinase" evidence="11">
    <location>
        <begin position="20"/>
        <end position="282"/>
    </location>
</feature>
<protein>
    <recommendedName>
        <fullName evidence="1">non-specific serine/threonine protein kinase</fullName>
        <ecNumber evidence="1">2.7.11.1</ecNumber>
    </recommendedName>
</protein>
<keyword evidence="3" id="KW-0808">Transferase</keyword>
<dbReference type="CDD" id="cd14014">
    <property type="entry name" value="STKc_PknB_like"/>
    <property type="match status" value="1"/>
</dbReference>
<dbReference type="GO" id="GO:0004674">
    <property type="term" value="F:protein serine/threonine kinase activity"/>
    <property type="evidence" value="ECO:0007669"/>
    <property type="project" value="UniProtKB-KW"/>
</dbReference>
<feature type="transmembrane region" description="Helical" evidence="10">
    <location>
        <begin position="395"/>
        <end position="419"/>
    </location>
</feature>
<dbReference type="Gene3D" id="1.10.510.10">
    <property type="entry name" value="Transferase(Phosphotransferase) domain 1"/>
    <property type="match status" value="1"/>
</dbReference>
<dbReference type="AlphaFoldDB" id="R7QLL2"/>
<dbReference type="RefSeq" id="XP_005718246.1">
    <property type="nucleotide sequence ID" value="XM_005718189.1"/>
</dbReference>
<name>R7QLL2_CHOCR</name>
<dbReference type="PANTHER" id="PTHR24363:SF0">
    <property type="entry name" value="SERINE_THREONINE KINASE LIKE DOMAIN CONTAINING 1"/>
    <property type="match status" value="1"/>
</dbReference>
<feature type="binding site" evidence="9">
    <location>
        <position position="52"/>
    </location>
    <ligand>
        <name>ATP</name>
        <dbReference type="ChEBI" id="CHEBI:30616"/>
    </ligand>
</feature>
<keyword evidence="10" id="KW-0812">Transmembrane</keyword>
<dbReference type="PROSITE" id="PS50011">
    <property type="entry name" value="PROTEIN_KINASE_DOM"/>
    <property type="match status" value="1"/>
</dbReference>
<dbReference type="EMBL" id="HG001920">
    <property type="protein sequence ID" value="CDF38361.1"/>
    <property type="molecule type" value="Genomic_DNA"/>
</dbReference>
<keyword evidence="2 12" id="KW-0723">Serine/threonine-protein kinase</keyword>
<dbReference type="Gene3D" id="3.30.200.20">
    <property type="entry name" value="Phosphorylase Kinase, domain 1"/>
    <property type="match status" value="1"/>
</dbReference>
<evidence type="ECO:0000259" key="11">
    <source>
        <dbReference type="PROSITE" id="PS50011"/>
    </source>
</evidence>
<evidence type="ECO:0000313" key="13">
    <source>
        <dbReference type="Proteomes" id="UP000012073"/>
    </source>
</evidence>
<keyword evidence="10" id="KW-0472">Membrane</keyword>
<evidence type="ECO:0000256" key="9">
    <source>
        <dbReference type="PROSITE-ProRule" id="PRU10141"/>
    </source>
</evidence>
<comment type="catalytic activity">
    <reaction evidence="7">
        <text>L-threonyl-[protein] + ATP = O-phospho-L-threonyl-[protein] + ADP + H(+)</text>
        <dbReference type="Rhea" id="RHEA:46608"/>
        <dbReference type="Rhea" id="RHEA-COMP:11060"/>
        <dbReference type="Rhea" id="RHEA-COMP:11605"/>
        <dbReference type="ChEBI" id="CHEBI:15378"/>
        <dbReference type="ChEBI" id="CHEBI:30013"/>
        <dbReference type="ChEBI" id="CHEBI:30616"/>
        <dbReference type="ChEBI" id="CHEBI:61977"/>
        <dbReference type="ChEBI" id="CHEBI:456216"/>
        <dbReference type="EC" id="2.7.11.1"/>
    </reaction>
</comment>
<evidence type="ECO:0000313" key="12">
    <source>
        <dbReference type="EMBL" id="CDF38361.1"/>
    </source>
</evidence>
<evidence type="ECO:0000256" key="7">
    <source>
        <dbReference type="ARBA" id="ARBA00047899"/>
    </source>
</evidence>
<keyword evidence="10" id="KW-1133">Transmembrane helix</keyword>
<keyword evidence="6 9" id="KW-0067">ATP-binding</keyword>
<proteinExistence type="predicted"/>
<dbReference type="SMART" id="SM00220">
    <property type="entry name" value="S_TKc"/>
    <property type="match status" value="1"/>
</dbReference>
<dbReference type="PROSITE" id="PS00108">
    <property type="entry name" value="PROTEIN_KINASE_ST"/>
    <property type="match status" value="1"/>
</dbReference>
<dbReference type="OMA" id="NIPIQRE"/>
<keyword evidence="5 12" id="KW-0418">Kinase</keyword>
<dbReference type="Gramene" id="CDF38361">
    <property type="protein sequence ID" value="CDF38361"/>
    <property type="gene ID" value="CHC_T00008456001"/>
</dbReference>
<sequence>MDTPWPSSPFQPGDLVASRYRITGLLGRGANGLTYEAQPLTASEAPSPVALKALSFKAMSNWKSLELFEREAAALRTLSHPAVPRYIDFFDVDVKGDQVFVLVQRKAPGKALQEWLNEGRRFTTEQVAATFRQLLEVLDYLASLNPPVLHRDVKPSNVILDIDGKEPRLSLVDFGGVNAGMRSGTLGSTMVGTFGYMAPEQYGGGGDVRSDLYAAAATVLYMFTGQPPASLPQKRLKMDIESVIPEREQLKLGNIYTVVQKLLEPAPEDRYDSPRAALDALLATHDSQEGGDLRDSGVAGELLALGSSLASEDAASLSRAFRAIGTPQDVGGGPLELLTGWAGRRIRKRKPAGTKVTVDRDRANRLLKITVPPDGISGEVLSKGAFTVAWTGFTAFWTVGVLTGGAPLVFSLFSIPFWAAGVRMAKSTLEQITGLTTLVISFGGGKKEVFYFGLASKRAFGRQDFVEGDARDLDQAMINTEMYVNGEPVTQLVLQEGTRRYIMGRGLQVVEQEWLRDEINDFLQPRRRW</sequence>